<accession>A0A8X6NH60</accession>
<evidence type="ECO:0000313" key="2">
    <source>
        <dbReference type="EMBL" id="GFT14599.1"/>
    </source>
</evidence>
<dbReference type="Proteomes" id="UP000887013">
    <property type="component" value="Unassembled WGS sequence"/>
</dbReference>
<sequence length="111" mass="12354">MAPMNKHLYSVGKKSELRKNKEHYGRTNTKHSPRRKQSDFFDPIGRSNRDCVVTQGAPMERCEGGRDLLAGEACSCNAYANGTFIPTETKCLPLFPEKQRNGGIKLPPGSE</sequence>
<feature type="compositionally biased region" description="Basic and acidic residues" evidence="1">
    <location>
        <begin position="13"/>
        <end position="25"/>
    </location>
</feature>
<dbReference type="AlphaFoldDB" id="A0A8X6NH60"/>
<reference evidence="2" key="1">
    <citation type="submission" date="2020-08" db="EMBL/GenBank/DDBJ databases">
        <title>Multicomponent nature underlies the extraordinary mechanical properties of spider dragline silk.</title>
        <authorList>
            <person name="Kono N."/>
            <person name="Nakamura H."/>
            <person name="Mori M."/>
            <person name="Yoshida Y."/>
            <person name="Ohtoshi R."/>
            <person name="Malay A.D."/>
            <person name="Moran D.A.P."/>
            <person name="Tomita M."/>
            <person name="Numata K."/>
            <person name="Arakawa K."/>
        </authorList>
    </citation>
    <scope>NUCLEOTIDE SEQUENCE</scope>
</reference>
<keyword evidence="3" id="KW-1185">Reference proteome</keyword>
<proteinExistence type="predicted"/>
<name>A0A8X6NH60_NEPPI</name>
<comment type="caution">
    <text evidence="2">The sequence shown here is derived from an EMBL/GenBank/DDBJ whole genome shotgun (WGS) entry which is preliminary data.</text>
</comment>
<evidence type="ECO:0000313" key="3">
    <source>
        <dbReference type="Proteomes" id="UP000887013"/>
    </source>
</evidence>
<evidence type="ECO:0000256" key="1">
    <source>
        <dbReference type="SAM" id="MobiDB-lite"/>
    </source>
</evidence>
<dbReference type="EMBL" id="BMAW01104465">
    <property type="protein sequence ID" value="GFT14599.1"/>
    <property type="molecule type" value="Genomic_DNA"/>
</dbReference>
<organism evidence="2 3">
    <name type="scientific">Nephila pilipes</name>
    <name type="common">Giant wood spider</name>
    <name type="synonym">Nephila maculata</name>
    <dbReference type="NCBI Taxonomy" id="299642"/>
    <lineage>
        <taxon>Eukaryota</taxon>
        <taxon>Metazoa</taxon>
        <taxon>Ecdysozoa</taxon>
        <taxon>Arthropoda</taxon>
        <taxon>Chelicerata</taxon>
        <taxon>Arachnida</taxon>
        <taxon>Araneae</taxon>
        <taxon>Araneomorphae</taxon>
        <taxon>Entelegynae</taxon>
        <taxon>Araneoidea</taxon>
        <taxon>Nephilidae</taxon>
        <taxon>Nephila</taxon>
    </lineage>
</organism>
<gene>
    <name evidence="2" type="ORF">NPIL_676421</name>
</gene>
<feature type="region of interest" description="Disordered" evidence="1">
    <location>
        <begin position="1"/>
        <end position="43"/>
    </location>
</feature>
<protein>
    <submittedName>
        <fullName evidence="2">Uncharacterized protein</fullName>
    </submittedName>
</protein>